<reference evidence="1 2" key="1">
    <citation type="submission" date="2021-06" db="EMBL/GenBank/DDBJ databases">
        <authorList>
            <person name="Sun Q."/>
            <person name="Li D."/>
        </authorList>
    </citation>
    <scope>NUCLEOTIDE SEQUENCE [LARGE SCALE GENOMIC DNA]</scope>
    <source>
        <strain evidence="1 2">MSJ-11</strain>
    </source>
</reference>
<protein>
    <recommendedName>
        <fullName evidence="3">Phage protein</fullName>
    </recommendedName>
</protein>
<sequence length="80" mass="9713">MVFELKDDLKNLIEKEKLRENIIEIQELKIRNFDGELKVKNIKVYNEVLNRFNAFVDSHKELKQQDIISQALWEFLSKYE</sequence>
<proteinExistence type="predicted"/>
<dbReference type="EMBL" id="JAHLQF010000001">
    <property type="protein sequence ID" value="MBU5482925.1"/>
    <property type="molecule type" value="Genomic_DNA"/>
</dbReference>
<comment type="caution">
    <text evidence="1">The sequence shown here is derived from an EMBL/GenBank/DDBJ whole genome shotgun (WGS) entry which is preliminary data.</text>
</comment>
<dbReference type="RefSeq" id="WP_216437337.1">
    <property type="nucleotide sequence ID" value="NZ_JAHLQF010000001.1"/>
</dbReference>
<gene>
    <name evidence="1" type="ORF">KQI86_01220</name>
</gene>
<keyword evidence="2" id="KW-1185">Reference proteome</keyword>
<accession>A0ABS6ECL5</accession>
<evidence type="ECO:0000313" key="2">
    <source>
        <dbReference type="Proteomes" id="UP000726170"/>
    </source>
</evidence>
<dbReference type="Proteomes" id="UP000726170">
    <property type="component" value="Unassembled WGS sequence"/>
</dbReference>
<evidence type="ECO:0000313" key="1">
    <source>
        <dbReference type="EMBL" id="MBU5482925.1"/>
    </source>
</evidence>
<organism evidence="1 2">
    <name type="scientific">Clostridium mobile</name>
    <dbReference type="NCBI Taxonomy" id="2841512"/>
    <lineage>
        <taxon>Bacteria</taxon>
        <taxon>Bacillati</taxon>
        <taxon>Bacillota</taxon>
        <taxon>Clostridia</taxon>
        <taxon>Eubacteriales</taxon>
        <taxon>Clostridiaceae</taxon>
        <taxon>Clostridium</taxon>
    </lineage>
</organism>
<name>A0ABS6ECL5_9CLOT</name>
<evidence type="ECO:0008006" key="3">
    <source>
        <dbReference type="Google" id="ProtNLM"/>
    </source>
</evidence>